<evidence type="ECO:0000313" key="2">
    <source>
        <dbReference type="EMBL" id="KAL0955449.1"/>
    </source>
</evidence>
<dbReference type="Proteomes" id="UP001556367">
    <property type="component" value="Unassembled WGS sequence"/>
</dbReference>
<comment type="caution">
    <text evidence="2">The sequence shown here is derived from an EMBL/GenBank/DDBJ whole genome shotgun (WGS) entry which is preliminary data.</text>
</comment>
<proteinExistence type="predicted"/>
<evidence type="ECO:0008006" key="4">
    <source>
        <dbReference type="Google" id="ProtNLM"/>
    </source>
</evidence>
<evidence type="ECO:0000256" key="1">
    <source>
        <dbReference type="SAM" id="SignalP"/>
    </source>
</evidence>
<accession>A0ABR3JIJ6</accession>
<reference evidence="3" key="1">
    <citation type="submission" date="2024-06" db="EMBL/GenBank/DDBJ databases">
        <title>Multi-omics analyses provide insights into the biosynthesis of the anticancer antibiotic pleurotin in Hohenbuehelia grisea.</title>
        <authorList>
            <person name="Weaver J.A."/>
            <person name="Alberti F."/>
        </authorList>
    </citation>
    <scope>NUCLEOTIDE SEQUENCE [LARGE SCALE GENOMIC DNA]</scope>
    <source>
        <strain evidence="3">T-177</strain>
    </source>
</reference>
<sequence length="180" mass="19475">MKFLFAVIPALLFTAQSVMSSPDAPIDVAIQARAADAAPKFPTLTQWVESHLRSVFDVKQSFGQLNKTIDSTYASNVNLTFSGVSVTLDFLKTNINSQLRDATDISLKFDDVLELPKTAGDESAGIVAGSVILTRAHGRKPKTQTATIFILTVAQDPTIKGGKNVDKRRVVVSQTVIKQI</sequence>
<evidence type="ECO:0000313" key="3">
    <source>
        <dbReference type="Proteomes" id="UP001556367"/>
    </source>
</evidence>
<organism evidence="2 3">
    <name type="scientific">Hohenbuehelia grisea</name>
    <dbReference type="NCBI Taxonomy" id="104357"/>
    <lineage>
        <taxon>Eukaryota</taxon>
        <taxon>Fungi</taxon>
        <taxon>Dikarya</taxon>
        <taxon>Basidiomycota</taxon>
        <taxon>Agaricomycotina</taxon>
        <taxon>Agaricomycetes</taxon>
        <taxon>Agaricomycetidae</taxon>
        <taxon>Agaricales</taxon>
        <taxon>Pleurotineae</taxon>
        <taxon>Pleurotaceae</taxon>
        <taxon>Hohenbuehelia</taxon>
    </lineage>
</organism>
<name>A0ABR3JIJ6_9AGAR</name>
<keyword evidence="1" id="KW-0732">Signal</keyword>
<keyword evidence="3" id="KW-1185">Reference proteome</keyword>
<feature type="signal peptide" evidence="1">
    <location>
        <begin position="1"/>
        <end position="20"/>
    </location>
</feature>
<gene>
    <name evidence="2" type="ORF">HGRIS_001691</name>
</gene>
<dbReference type="EMBL" id="JASNQZ010000006">
    <property type="protein sequence ID" value="KAL0955449.1"/>
    <property type="molecule type" value="Genomic_DNA"/>
</dbReference>
<feature type="chain" id="PRO_5045831191" description="Secreted protein" evidence="1">
    <location>
        <begin position="21"/>
        <end position="180"/>
    </location>
</feature>
<protein>
    <recommendedName>
        <fullName evidence="4">Secreted protein</fullName>
    </recommendedName>
</protein>